<sequence length="679" mass="77832">MVDNKAVVILMTLMSYRELTRYELSVKTKFSIKEIEERIGDLNHFLKEHHFPLIGISQSHYQISQELKEASEQIFEPLNAEQIYLSQAERINLIYLYTFCRKEFVSNTHYQDFLKVSKNTTLTDIKALRAKMANFGLALNYSCSTGYILVGPERQKHQLAMATISQPLTSSIGLWALDYVLASWNYPVSFERVSQSVKDYYQTFQMSPILDRLQEGLYAILFMACRYQRVKESVKVEPLLVSEQLQQLTTLLLSTILTDFEQPESYQKEDHHYFSLLLAGCFEGEGDVSDQFFDNLTVAIINQIQTVALLNFQQIDQLKTDLKRHLVPAYYRLRYGLPSHNDYTLRIKESYADLFDLVQQALQPLAQELNCPIPDSEISYFVLHFGGYLKTVKEASDKPYKAVIICPNGVSSSLIIKENLKVLFPEIAFQGISRIDQLDQMDKSCYDLIFSTLPLETTKPSYLVPMVMTDEQSLQLVKLVSQDFPEIGRDIETDRLLDVISPFVTVNQEDELRIALKTYLRQDFKRKDYRPVLNELITPKTYQFTTDSLDWKEAIRLAAKPLLDGGQIEASYPEAMIQKVEDFGPFINLGKGIAIPHARPEDGVKEVGMSMLVLDNPIFLLDDTKQEIHLLICIAAIDNETHLKALSQLTTILRDNGKVAQLLRSTSYQDITTIISEEV</sequence>
<dbReference type="CDD" id="cd00211">
    <property type="entry name" value="PTS_IIA_fru"/>
    <property type="match status" value="1"/>
</dbReference>
<dbReference type="STRING" id="764299.STRIC_2068"/>
<dbReference type="SUPFAM" id="SSF63520">
    <property type="entry name" value="PTS-regulatory domain, PRD"/>
    <property type="match status" value="1"/>
</dbReference>
<evidence type="ECO:0000313" key="7">
    <source>
        <dbReference type="EMBL" id="EHI68841.1"/>
    </source>
</evidence>
<keyword evidence="2" id="KW-0805">Transcription regulation</keyword>
<dbReference type="SUPFAM" id="SSF55804">
    <property type="entry name" value="Phoshotransferase/anion transport protein"/>
    <property type="match status" value="1"/>
</dbReference>
<dbReference type="RefSeq" id="WP_008089678.1">
    <property type="nucleotide sequence ID" value="NZ_AEUX02000007.1"/>
</dbReference>
<dbReference type="eggNOG" id="COG3711">
    <property type="taxonomic scope" value="Bacteria"/>
</dbReference>
<dbReference type="PROSITE" id="PS51372">
    <property type="entry name" value="PRD_2"/>
    <property type="match status" value="1"/>
</dbReference>
<evidence type="ECO:0000256" key="1">
    <source>
        <dbReference type="ARBA" id="ARBA00022737"/>
    </source>
</evidence>
<dbReference type="PANTHER" id="PTHR30185">
    <property type="entry name" value="CRYPTIC BETA-GLUCOSIDE BGL OPERON ANTITERMINATOR"/>
    <property type="match status" value="1"/>
</dbReference>
<dbReference type="CDD" id="cd05568">
    <property type="entry name" value="PTS_IIB_bgl_like"/>
    <property type="match status" value="1"/>
</dbReference>
<dbReference type="Gene3D" id="3.40.930.10">
    <property type="entry name" value="Mannitol-specific EII, Chain A"/>
    <property type="match status" value="1"/>
</dbReference>
<gene>
    <name evidence="7" type="ORF">STRIC_2068</name>
</gene>
<dbReference type="Proteomes" id="UP000003330">
    <property type="component" value="Unassembled WGS sequence"/>
</dbReference>
<comment type="caution">
    <text evidence="7">The sequence shown here is derived from an EMBL/GenBank/DDBJ whole genome shotgun (WGS) entry which is preliminary data.</text>
</comment>
<dbReference type="GO" id="GO:0009401">
    <property type="term" value="P:phosphoenolpyruvate-dependent sugar phosphotransferase system"/>
    <property type="evidence" value="ECO:0007669"/>
    <property type="project" value="InterPro"/>
</dbReference>
<dbReference type="PANTHER" id="PTHR30185:SF18">
    <property type="entry name" value="TRANSCRIPTIONAL REGULATOR MTLR"/>
    <property type="match status" value="1"/>
</dbReference>
<protein>
    <submittedName>
        <fullName evidence="7">Phosphoenolpyruvate-dependent sugar PTS family porter, EIIA 2</fullName>
    </submittedName>
</protein>
<dbReference type="GO" id="GO:0008982">
    <property type="term" value="F:protein-N(PI)-phosphohistidine-sugar phosphotransferase activity"/>
    <property type="evidence" value="ECO:0007669"/>
    <property type="project" value="InterPro"/>
</dbReference>
<dbReference type="Pfam" id="PF00359">
    <property type="entry name" value="PTS_EIIA_2"/>
    <property type="match status" value="1"/>
</dbReference>
<evidence type="ECO:0000256" key="3">
    <source>
        <dbReference type="ARBA" id="ARBA00023163"/>
    </source>
</evidence>
<dbReference type="Pfam" id="PF00874">
    <property type="entry name" value="PRD"/>
    <property type="match status" value="1"/>
</dbReference>
<evidence type="ECO:0000259" key="5">
    <source>
        <dbReference type="PROSITE" id="PS51099"/>
    </source>
</evidence>
<dbReference type="EMBL" id="AEUX02000007">
    <property type="protein sequence ID" value="EHI68841.1"/>
    <property type="molecule type" value="Genomic_DNA"/>
</dbReference>
<dbReference type="InterPro" id="IPR016152">
    <property type="entry name" value="PTrfase/Anion_transptr"/>
</dbReference>
<keyword evidence="3" id="KW-0804">Transcription</keyword>
<dbReference type="InterPro" id="IPR011608">
    <property type="entry name" value="PRD"/>
</dbReference>
<feature type="domain" description="PTS EIIA type-2" evidence="4">
    <location>
        <begin position="535"/>
        <end position="678"/>
    </location>
</feature>
<dbReference type="GO" id="GO:0006355">
    <property type="term" value="P:regulation of DNA-templated transcription"/>
    <property type="evidence" value="ECO:0007669"/>
    <property type="project" value="InterPro"/>
</dbReference>
<organism evidence="7 8">
    <name type="scientific">Streptococcus ictaluri 707-05</name>
    <dbReference type="NCBI Taxonomy" id="764299"/>
    <lineage>
        <taxon>Bacteria</taxon>
        <taxon>Bacillati</taxon>
        <taxon>Bacillota</taxon>
        <taxon>Bacilli</taxon>
        <taxon>Lactobacillales</taxon>
        <taxon>Streptococcaceae</taxon>
        <taxon>Streptococcus</taxon>
    </lineage>
</organism>
<dbReference type="eggNOG" id="COG1762">
    <property type="taxonomic scope" value="Bacteria"/>
</dbReference>
<dbReference type="InterPro" id="IPR036634">
    <property type="entry name" value="PRD_sf"/>
</dbReference>
<evidence type="ECO:0000256" key="2">
    <source>
        <dbReference type="ARBA" id="ARBA00023015"/>
    </source>
</evidence>
<keyword evidence="8" id="KW-1185">Reference proteome</keyword>
<dbReference type="PROSITE" id="PS51099">
    <property type="entry name" value="PTS_EIIB_TYPE_2"/>
    <property type="match status" value="1"/>
</dbReference>
<dbReference type="AlphaFoldDB" id="G5K5F3"/>
<dbReference type="InterPro" id="IPR002178">
    <property type="entry name" value="PTS_EIIA_type-2_dom"/>
</dbReference>
<dbReference type="PROSITE" id="PS51094">
    <property type="entry name" value="PTS_EIIA_TYPE_2"/>
    <property type="match status" value="1"/>
</dbReference>
<dbReference type="OrthoDB" id="369398at2"/>
<feature type="domain" description="PRD" evidence="6">
    <location>
        <begin position="288"/>
        <end position="395"/>
    </location>
</feature>
<keyword evidence="1" id="KW-0677">Repeat</keyword>
<evidence type="ECO:0000313" key="8">
    <source>
        <dbReference type="Proteomes" id="UP000003330"/>
    </source>
</evidence>
<dbReference type="PROSITE" id="PS00372">
    <property type="entry name" value="PTS_EIIA_TYPE_2_HIS"/>
    <property type="match status" value="1"/>
</dbReference>
<evidence type="ECO:0000259" key="4">
    <source>
        <dbReference type="PROSITE" id="PS51094"/>
    </source>
</evidence>
<accession>G5K5F3</accession>
<feature type="domain" description="PTS EIIB type-2" evidence="5">
    <location>
        <begin position="400"/>
        <end position="488"/>
    </location>
</feature>
<name>G5K5F3_9STRE</name>
<dbReference type="InterPro" id="IPR013011">
    <property type="entry name" value="PTS_EIIB_2"/>
</dbReference>
<reference evidence="7 8" key="1">
    <citation type="journal article" date="2014" name="Int. J. Syst. Evol. Microbiol.">
        <title>Phylogenomics and the dynamic genome evolution of the genus Streptococcus.</title>
        <authorList>
            <consortium name="The Broad Institute Genome Sequencing Platform"/>
            <person name="Richards V.P."/>
            <person name="Palmer S.R."/>
            <person name="Pavinski Bitar P.D."/>
            <person name="Qin X."/>
            <person name="Weinstock G.M."/>
            <person name="Highlander S.K."/>
            <person name="Town C.D."/>
            <person name="Burne R.A."/>
            <person name="Stanhope M.J."/>
        </authorList>
    </citation>
    <scope>NUCLEOTIDE SEQUENCE [LARGE SCALE GENOMIC DNA]</scope>
    <source>
        <strain evidence="7 8">707-05</strain>
    </source>
</reference>
<evidence type="ECO:0000259" key="6">
    <source>
        <dbReference type="PROSITE" id="PS51372"/>
    </source>
</evidence>
<dbReference type="InterPro" id="IPR050661">
    <property type="entry name" value="BglG_antiterminators"/>
</dbReference>
<proteinExistence type="predicted"/>
<dbReference type="Gene3D" id="1.10.1790.10">
    <property type="entry name" value="PRD domain"/>
    <property type="match status" value="1"/>
</dbReference>